<dbReference type="Proteomes" id="UP000823399">
    <property type="component" value="Unassembled WGS sequence"/>
</dbReference>
<dbReference type="PANTHER" id="PTHR14187">
    <property type="entry name" value="ALPHA KINASE/ELONGATION FACTOR 2 KINASE"/>
    <property type="match status" value="1"/>
</dbReference>
<protein>
    <submittedName>
        <fullName evidence="1">Uncharacterized protein</fullName>
    </submittedName>
</protein>
<dbReference type="EMBL" id="JABBWM010000042">
    <property type="protein sequence ID" value="KAG2104014.1"/>
    <property type="molecule type" value="Genomic_DNA"/>
</dbReference>
<dbReference type="OrthoDB" id="2963168at2759"/>
<evidence type="ECO:0000313" key="1">
    <source>
        <dbReference type="EMBL" id="KAG2104014.1"/>
    </source>
</evidence>
<keyword evidence="2" id="KW-1185">Reference proteome</keyword>
<dbReference type="RefSeq" id="XP_041290719.1">
    <property type="nucleotide sequence ID" value="XM_041432521.1"/>
</dbReference>
<dbReference type="PANTHER" id="PTHR14187:SF5">
    <property type="entry name" value="HEAT SHOCK 70 KDA PROTEIN 12A"/>
    <property type="match status" value="1"/>
</dbReference>
<organism evidence="1 2">
    <name type="scientific">Suillus discolor</name>
    <dbReference type="NCBI Taxonomy" id="1912936"/>
    <lineage>
        <taxon>Eukaryota</taxon>
        <taxon>Fungi</taxon>
        <taxon>Dikarya</taxon>
        <taxon>Basidiomycota</taxon>
        <taxon>Agaricomycotina</taxon>
        <taxon>Agaricomycetes</taxon>
        <taxon>Agaricomycetidae</taxon>
        <taxon>Boletales</taxon>
        <taxon>Suillineae</taxon>
        <taxon>Suillaceae</taxon>
        <taxon>Suillus</taxon>
    </lineage>
</organism>
<gene>
    <name evidence="1" type="ORF">F5147DRAFT_615286</name>
</gene>
<evidence type="ECO:0000313" key="2">
    <source>
        <dbReference type="Proteomes" id="UP000823399"/>
    </source>
</evidence>
<dbReference type="CDD" id="cd10170">
    <property type="entry name" value="ASKHA_NBD_HSP70"/>
    <property type="match status" value="1"/>
</dbReference>
<name>A0A9P7F453_9AGAM</name>
<accession>A0A9P7F453</accession>
<dbReference type="SUPFAM" id="SSF53067">
    <property type="entry name" value="Actin-like ATPase domain"/>
    <property type="match status" value="2"/>
</dbReference>
<proteinExistence type="predicted"/>
<sequence>MLSREPYKGPTRKLVLAFDVGTTFSGVSYCILDPGEVSIIRGVARYPGQERVGGDSKIPSILYYDLQGNVRAVGAEALQEHIIEQAEDEEWVKLAWWKLHLRPKHLASSHIREGDIEPLPQGKSAVEVLADFMRYLFQCARTYIQESHLGLWGSIKNSIEFVFTHPNGWEGQQQQQIRRAVELAGLISSKEEQSHVHLLTEGEASLHFCVTNVITSDTFSRTPGPIEVPNCSDTFSRTPGSTEVQGVIIVDAGGGTINLNSYSMKPSATSFEEIAPAECCLQGSVFVTSRARTLLQEKLLGSEHYSNPDIIAQMTETFDNSTKLGFRKPDEPSYTKFGTIRDKDLKYNIRSGQLKLADQDVANLFEPSIEAIIKAVEQQRRAASIPINLVCLVGGFAASDRLFVRLQEYFLPLGINFCRPDAHANKAVADGAVSFYIDHLVSSRVARVTYGIECKWQYNFQDPEHLARRHKAVIDVDGKTYIQEQFESILLKGTQVSEQREFRKPFFATRKSLAECKSYSTDIMCYKGALREPRWLDIERSSFATLCTIHADLRELSRTLRPKRSALDQSKYYEFGFDVVLLFGCTELKAQISWKEKGVEMRGPASIVYDEVV</sequence>
<dbReference type="GeneID" id="64694780"/>
<comment type="caution">
    <text evidence="1">The sequence shown here is derived from an EMBL/GenBank/DDBJ whole genome shotgun (WGS) entry which is preliminary data.</text>
</comment>
<dbReference type="InterPro" id="IPR043129">
    <property type="entry name" value="ATPase_NBD"/>
</dbReference>
<reference evidence="1" key="1">
    <citation type="journal article" date="2020" name="New Phytol.">
        <title>Comparative genomics reveals dynamic genome evolution in host specialist ectomycorrhizal fungi.</title>
        <authorList>
            <person name="Lofgren L.A."/>
            <person name="Nguyen N.H."/>
            <person name="Vilgalys R."/>
            <person name="Ruytinx J."/>
            <person name="Liao H.L."/>
            <person name="Branco S."/>
            <person name="Kuo A."/>
            <person name="LaButti K."/>
            <person name="Lipzen A."/>
            <person name="Andreopoulos W."/>
            <person name="Pangilinan J."/>
            <person name="Riley R."/>
            <person name="Hundley H."/>
            <person name="Na H."/>
            <person name="Barry K."/>
            <person name="Grigoriev I.V."/>
            <person name="Stajich J.E."/>
            <person name="Kennedy P.G."/>
        </authorList>
    </citation>
    <scope>NUCLEOTIDE SEQUENCE</scope>
    <source>
        <strain evidence="1">FC423</strain>
    </source>
</reference>
<dbReference type="Gene3D" id="3.30.420.40">
    <property type="match status" value="1"/>
</dbReference>
<dbReference type="AlphaFoldDB" id="A0A9P7F453"/>